<dbReference type="EMBL" id="KN880541">
    <property type="protein sequence ID" value="KIY66888.1"/>
    <property type="molecule type" value="Genomic_DNA"/>
</dbReference>
<keyword evidence="3" id="KW-0732">Signal</keyword>
<keyword evidence="2" id="KW-0472">Membrane</keyword>
<evidence type="ECO:0000256" key="2">
    <source>
        <dbReference type="SAM" id="Phobius"/>
    </source>
</evidence>
<protein>
    <recommendedName>
        <fullName evidence="6">Mid2 domain-containing protein</fullName>
    </recommendedName>
</protein>
<dbReference type="OrthoDB" id="2596908at2759"/>
<keyword evidence="5" id="KW-1185">Reference proteome</keyword>
<proteinExistence type="predicted"/>
<keyword evidence="2" id="KW-1133">Transmembrane helix</keyword>
<gene>
    <name evidence="4" type="ORF">CYLTODRAFT_454972</name>
</gene>
<dbReference type="AlphaFoldDB" id="A0A0D7B8K4"/>
<feature type="chain" id="PRO_5002317064" description="Mid2 domain-containing protein" evidence="3">
    <location>
        <begin position="22"/>
        <end position="297"/>
    </location>
</feature>
<keyword evidence="2" id="KW-0812">Transmembrane</keyword>
<accession>A0A0D7B8K4</accession>
<organism evidence="4 5">
    <name type="scientific">Cylindrobasidium torrendii FP15055 ss-10</name>
    <dbReference type="NCBI Taxonomy" id="1314674"/>
    <lineage>
        <taxon>Eukaryota</taxon>
        <taxon>Fungi</taxon>
        <taxon>Dikarya</taxon>
        <taxon>Basidiomycota</taxon>
        <taxon>Agaricomycotina</taxon>
        <taxon>Agaricomycetes</taxon>
        <taxon>Agaricomycetidae</taxon>
        <taxon>Agaricales</taxon>
        <taxon>Marasmiineae</taxon>
        <taxon>Physalacriaceae</taxon>
        <taxon>Cylindrobasidium</taxon>
    </lineage>
</organism>
<dbReference type="STRING" id="1314674.A0A0D7B8K4"/>
<name>A0A0D7B8K4_9AGAR</name>
<evidence type="ECO:0008006" key="6">
    <source>
        <dbReference type="Google" id="ProtNLM"/>
    </source>
</evidence>
<evidence type="ECO:0000313" key="4">
    <source>
        <dbReference type="EMBL" id="KIY66888.1"/>
    </source>
</evidence>
<feature type="transmembrane region" description="Helical" evidence="2">
    <location>
        <begin position="244"/>
        <end position="268"/>
    </location>
</feature>
<evidence type="ECO:0000256" key="1">
    <source>
        <dbReference type="SAM" id="MobiDB-lite"/>
    </source>
</evidence>
<evidence type="ECO:0000313" key="5">
    <source>
        <dbReference type="Proteomes" id="UP000054007"/>
    </source>
</evidence>
<feature type="region of interest" description="Disordered" evidence="1">
    <location>
        <begin position="95"/>
        <end position="123"/>
    </location>
</feature>
<sequence length="297" mass="29265">MFGFTRSFIVISSLSWILVNAAPVAERQFGSGLEVADLVARAADASAQPQTIETKNTVQTAQGPAEEVCTITLTPVTDASGNQVVEKVTTCTYTVNGTNGTNNGSNDGAAGSSDSSTTSSSAGPLSVGGFFTIPFSAASSSAPAATSSSAAATTVASSSAPPAESTTAATSSAQTEASSSVAASSSVVSSAATSAATSSTVKSTATSAAASQSTSTSQTSASAAAAEATTQSAAFELPGKTLSVLPIGLGVFAGISAIALIVVGLVTYERTKYRKAFRQRKLAEQGGTMGYGGMAER</sequence>
<dbReference type="Proteomes" id="UP000054007">
    <property type="component" value="Unassembled WGS sequence"/>
</dbReference>
<feature type="compositionally biased region" description="Low complexity" evidence="1">
    <location>
        <begin position="96"/>
        <end position="123"/>
    </location>
</feature>
<reference evidence="4 5" key="1">
    <citation type="journal article" date="2015" name="Fungal Genet. Biol.">
        <title>Evolution of novel wood decay mechanisms in Agaricales revealed by the genome sequences of Fistulina hepatica and Cylindrobasidium torrendii.</title>
        <authorList>
            <person name="Floudas D."/>
            <person name="Held B.W."/>
            <person name="Riley R."/>
            <person name="Nagy L.G."/>
            <person name="Koehler G."/>
            <person name="Ransdell A.S."/>
            <person name="Younus H."/>
            <person name="Chow J."/>
            <person name="Chiniquy J."/>
            <person name="Lipzen A."/>
            <person name="Tritt A."/>
            <person name="Sun H."/>
            <person name="Haridas S."/>
            <person name="LaButti K."/>
            <person name="Ohm R.A."/>
            <person name="Kues U."/>
            <person name="Blanchette R.A."/>
            <person name="Grigoriev I.V."/>
            <person name="Minto R.E."/>
            <person name="Hibbett D.S."/>
        </authorList>
    </citation>
    <scope>NUCLEOTIDE SEQUENCE [LARGE SCALE GENOMIC DNA]</scope>
    <source>
        <strain evidence="4 5">FP15055 ss-10</strain>
    </source>
</reference>
<feature type="signal peptide" evidence="3">
    <location>
        <begin position="1"/>
        <end position="21"/>
    </location>
</feature>
<evidence type="ECO:0000256" key="3">
    <source>
        <dbReference type="SAM" id="SignalP"/>
    </source>
</evidence>